<evidence type="ECO:0000256" key="1">
    <source>
        <dbReference type="SAM" id="MobiDB-lite"/>
    </source>
</evidence>
<feature type="compositionally biased region" description="Polar residues" evidence="1">
    <location>
        <begin position="136"/>
        <end position="154"/>
    </location>
</feature>
<feature type="region of interest" description="Disordered" evidence="1">
    <location>
        <begin position="216"/>
        <end position="235"/>
    </location>
</feature>
<evidence type="ECO:0000313" key="2">
    <source>
        <dbReference type="EMBL" id="KAH8990553.1"/>
    </source>
</evidence>
<feature type="region of interest" description="Disordered" evidence="1">
    <location>
        <begin position="136"/>
        <end position="168"/>
    </location>
</feature>
<comment type="caution">
    <text evidence="2">The sequence shown here is derived from an EMBL/GenBank/DDBJ whole genome shotgun (WGS) entry which is preliminary data.</text>
</comment>
<feature type="region of interest" description="Disordered" evidence="1">
    <location>
        <begin position="252"/>
        <end position="287"/>
    </location>
</feature>
<feature type="compositionally biased region" description="Low complexity" evidence="1">
    <location>
        <begin position="1"/>
        <end position="15"/>
    </location>
</feature>
<gene>
    <name evidence="2" type="ORF">EDB92DRAFT_1864458</name>
</gene>
<organism evidence="2 3">
    <name type="scientific">Lactarius akahatsu</name>
    <dbReference type="NCBI Taxonomy" id="416441"/>
    <lineage>
        <taxon>Eukaryota</taxon>
        <taxon>Fungi</taxon>
        <taxon>Dikarya</taxon>
        <taxon>Basidiomycota</taxon>
        <taxon>Agaricomycotina</taxon>
        <taxon>Agaricomycetes</taxon>
        <taxon>Russulales</taxon>
        <taxon>Russulaceae</taxon>
        <taxon>Lactarius</taxon>
    </lineage>
</organism>
<evidence type="ECO:0000313" key="3">
    <source>
        <dbReference type="Proteomes" id="UP001201163"/>
    </source>
</evidence>
<keyword evidence="3" id="KW-1185">Reference proteome</keyword>
<proteinExistence type="predicted"/>
<accession>A0AAD4LGA4</accession>
<feature type="compositionally biased region" description="Pro residues" evidence="1">
    <location>
        <begin position="224"/>
        <end position="233"/>
    </location>
</feature>
<protein>
    <submittedName>
        <fullName evidence="2">Uncharacterized protein</fullName>
    </submittedName>
</protein>
<reference evidence="2" key="1">
    <citation type="submission" date="2022-01" db="EMBL/GenBank/DDBJ databases">
        <title>Comparative genomics reveals a dynamic genome evolution in the ectomycorrhizal milk-cap (Lactarius) mushrooms.</title>
        <authorList>
            <consortium name="DOE Joint Genome Institute"/>
            <person name="Lebreton A."/>
            <person name="Tang N."/>
            <person name="Kuo A."/>
            <person name="LaButti K."/>
            <person name="Drula E."/>
            <person name="Barry K."/>
            <person name="Clum A."/>
            <person name="Lipzen A."/>
            <person name="Mousain D."/>
            <person name="Ng V."/>
            <person name="Wang R."/>
            <person name="Wang X."/>
            <person name="Dai Y."/>
            <person name="Henrissat B."/>
            <person name="Grigoriev I.V."/>
            <person name="Guerin-Laguette A."/>
            <person name="Yu F."/>
            <person name="Martin F.M."/>
        </authorList>
    </citation>
    <scope>NUCLEOTIDE SEQUENCE</scope>
    <source>
        <strain evidence="2">QP</strain>
    </source>
</reference>
<sequence length="396" mass="41112">MHTTGSTDSPSGSDVPPIPTPDKDGIYTCNICRTKVRVGRGGHKNFMQHSGSPRCLRAAKKGELKSQKSQTRSRMRTLHSYFMKTLTETTCDGPKDGPSHVQDGKQNGLGSEDSSEVALTSKTTSVHATFCTSATQLAQSSPLPTSPHVSSLPTSGPPHEPRVGSLPADGVTSKSAYPDGHVLTPLNSITCSAQELPSHIPEAEEGDNIACVVLAGGPSSAPSDTPPSDPDGAPPQKLWMCWAKPLESPGEYGLGELGGSDEGDVGNKSESATGAVKDAVAESDEHAPSISSHFHHLTLTITPSSQLLTSAVPVLPPADIPACHTSGVTKHSTGTEDEGGGLLKGTQMSEFGCKRKLHNMHNVSACLCGKSAGPSAAQMAGDEVVYAELLVVKQNG</sequence>
<feature type="region of interest" description="Disordered" evidence="1">
    <location>
        <begin position="88"/>
        <end position="120"/>
    </location>
</feature>
<dbReference type="EMBL" id="JAKELL010000030">
    <property type="protein sequence ID" value="KAH8990553.1"/>
    <property type="molecule type" value="Genomic_DNA"/>
</dbReference>
<name>A0AAD4LGA4_9AGAM</name>
<dbReference type="Proteomes" id="UP001201163">
    <property type="component" value="Unassembled WGS sequence"/>
</dbReference>
<dbReference type="AlphaFoldDB" id="A0AAD4LGA4"/>
<feature type="region of interest" description="Disordered" evidence="1">
    <location>
        <begin position="1"/>
        <end position="24"/>
    </location>
</feature>